<evidence type="ECO:0000313" key="2">
    <source>
        <dbReference type="EMBL" id="MBX59062.1"/>
    </source>
</evidence>
<accession>A0A2P2PWC3</accession>
<evidence type="ECO:0000256" key="1">
    <source>
        <dbReference type="SAM" id="Phobius"/>
    </source>
</evidence>
<keyword evidence="1" id="KW-0472">Membrane</keyword>
<dbReference type="AlphaFoldDB" id="A0A2P2PWC3"/>
<feature type="transmembrane region" description="Helical" evidence="1">
    <location>
        <begin position="12"/>
        <end position="42"/>
    </location>
</feature>
<keyword evidence="1" id="KW-1133">Transmembrane helix</keyword>
<organism evidence="2">
    <name type="scientific">Rhizophora mucronata</name>
    <name type="common">Asiatic mangrove</name>
    <dbReference type="NCBI Taxonomy" id="61149"/>
    <lineage>
        <taxon>Eukaryota</taxon>
        <taxon>Viridiplantae</taxon>
        <taxon>Streptophyta</taxon>
        <taxon>Embryophyta</taxon>
        <taxon>Tracheophyta</taxon>
        <taxon>Spermatophyta</taxon>
        <taxon>Magnoliopsida</taxon>
        <taxon>eudicotyledons</taxon>
        <taxon>Gunneridae</taxon>
        <taxon>Pentapetalae</taxon>
        <taxon>rosids</taxon>
        <taxon>fabids</taxon>
        <taxon>Malpighiales</taxon>
        <taxon>Rhizophoraceae</taxon>
        <taxon>Rhizophora</taxon>
    </lineage>
</organism>
<name>A0A2P2PWC3_RHIMU</name>
<sequence length="86" mass="10009">MSDSVICQAALLSLYIFHAVWLSIVLCLLIPLLTFLFWVLYLNLKSNSTVHICCHSSLLFCKVLNSWIAMQLFKLHMKGKKIRRRI</sequence>
<keyword evidence="1" id="KW-0812">Transmembrane</keyword>
<proteinExistence type="predicted"/>
<reference evidence="2" key="1">
    <citation type="submission" date="2018-02" db="EMBL/GenBank/DDBJ databases">
        <title>Rhizophora mucronata_Transcriptome.</title>
        <authorList>
            <person name="Meera S.P."/>
            <person name="Sreeshan A."/>
            <person name="Augustine A."/>
        </authorList>
    </citation>
    <scope>NUCLEOTIDE SEQUENCE</scope>
    <source>
        <tissue evidence="2">Leaf</tissue>
    </source>
</reference>
<dbReference type="EMBL" id="GGEC01078578">
    <property type="protein sequence ID" value="MBX59062.1"/>
    <property type="molecule type" value="Transcribed_RNA"/>
</dbReference>
<protein>
    <submittedName>
        <fullName evidence="2">Uncharacterized protein</fullName>
    </submittedName>
</protein>